<dbReference type="InterPro" id="IPR017972">
    <property type="entry name" value="Cyt_P450_CS"/>
</dbReference>
<keyword evidence="3 7" id="KW-0479">Metal-binding</keyword>
<proteinExistence type="inferred from homology"/>
<dbReference type="InterPro" id="IPR001128">
    <property type="entry name" value="Cyt_P450"/>
</dbReference>
<dbReference type="Proteomes" id="UP001240447">
    <property type="component" value="Unassembled WGS sequence"/>
</dbReference>
<keyword evidence="2 7" id="KW-0349">Heme</keyword>
<dbReference type="PRINTS" id="PR00463">
    <property type="entry name" value="EP450I"/>
</dbReference>
<comment type="caution">
    <text evidence="8">The sequence shown here is derived from an EMBL/GenBank/DDBJ whole genome shotgun (WGS) entry which is preliminary data.</text>
</comment>
<keyword evidence="6 7" id="KW-0503">Monooxygenase</keyword>
<protein>
    <submittedName>
        <fullName evidence="8">Unspecific monooxygenase</fullName>
        <ecNumber evidence="8">1.14.14.1</ecNumber>
    </submittedName>
</protein>
<comment type="similarity">
    <text evidence="1 7">Belongs to the cytochrome P450 family.</text>
</comment>
<dbReference type="InterPro" id="IPR036396">
    <property type="entry name" value="Cyt_P450_sf"/>
</dbReference>
<evidence type="ECO:0000256" key="3">
    <source>
        <dbReference type="ARBA" id="ARBA00022723"/>
    </source>
</evidence>
<dbReference type="SUPFAM" id="SSF48264">
    <property type="entry name" value="Cytochrome P450"/>
    <property type="match status" value="1"/>
</dbReference>
<evidence type="ECO:0000313" key="9">
    <source>
        <dbReference type="Proteomes" id="UP001240447"/>
    </source>
</evidence>
<dbReference type="PANTHER" id="PTHR24291:SF50">
    <property type="entry name" value="BIFUNCTIONAL ALBAFLAVENONE MONOOXYGENASE_TERPENE SYNTHASE"/>
    <property type="match status" value="1"/>
</dbReference>
<dbReference type="Gene3D" id="1.10.630.10">
    <property type="entry name" value="Cytochrome P450"/>
    <property type="match status" value="1"/>
</dbReference>
<dbReference type="InterPro" id="IPR002401">
    <property type="entry name" value="Cyt_P450_E_grp-I"/>
</dbReference>
<evidence type="ECO:0000256" key="4">
    <source>
        <dbReference type="ARBA" id="ARBA00023002"/>
    </source>
</evidence>
<organism evidence="8 9">
    <name type="scientific">Nocardioides massiliensis</name>
    <dbReference type="NCBI Taxonomy" id="1325935"/>
    <lineage>
        <taxon>Bacteria</taxon>
        <taxon>Bacillati</taxon>
        <taxon>Actinomycetota</taxon>
        <taxon>Actinomycetes</taxon>
        <taxon>Propionibacteriales</taxon>
        <taxon>Nocardioidaceae</taxon>
        <taxon>Nocardioides</taxon>
    </lineage>
</organism>
<evidence type="ECO:0000256" key="5">
    <source>
        <dbReference type="ARBA" id="ARBA00023004"/>
    </source>
</evidence>
<dbReference type="PROSITE" id="PS00086">
    <property type="entry name" value="CYTOCHROME_P450"/>
    <property type="match status" value="1"/>
</dbReference>
<accession>A0ABT9NIW0</accession>
<dbReference type="PRINTS" id="PR00385">
    <property type="entry name" value="P450"/>
</dbReference>
<dbReference type="EC" id="1.14.14.1" evidence="8"/>
<gene>
    <name evidence="8" type="ORF">J2S59_000163</name>
</gene>
<keyword evidence="5 7" id="KW-0408">Iron</keyword>
<evidence type="ECO:0000256" key="1">
    <source>
        <dbReference type="ARBA" id="ARBA00010617"/>
    </source>
</evidence>
<dbReference type="PANTHER" id="PTHR24291">
    <property type="entry name" value="CYTOCHROME P450 FAMILY 4"/>
    <property type="match status" value="1"/>
</dbReference>
<dbReference type="InterPro" id="IPR050196">
    <property type="entry name" value="Cytochrome_P450_Monoox"/>
</dbReference>
<dbReference type="RefSeq" id="WP_068121405.1">
    <property type="nucleotide sequence ID" value="NZ_CCXJ01000365.1"/>
</dbReference>
<reference evidence="8 9" key="1">
    <citation type="submission" date="2023-07" db="EMBL/GenBank/DDBJ databases">
        <title>Sequencing the genomes of 1000 actinobacteria strains.</title>
        <authorList>
            <person name="Klenk H.-P."/>
        </authorList>
    </citation>
    <scope>NUCLEOTIDE SEQUENCE [LARGE SCALE GENOMIC DNA]</scope>
    <source>
        <strain evidence="8 9">GD13</strain>
    </source>
</reference>
<dbReference type="GO" id="GO:0016712">
    <property type="term" value="F:oxidoreductase activity, acting on paired donors, with incorporation or reduction of molecular oxygen, reduced flavin or flavoprotein as one donor, and incorporation of one atom of oxygen"/>
    <property type="evidence" value="ECO:0007669"/>
    <property type="project" value="UniProtKB-EC"/>
</dbReference>
<evidence type="ECO:0000313" key="8">
    <source>
        <dbReference type="EMBL" id="MDP9820354.1"/>
    </source>
</evidence>
<sequence length="473" mass="53534">MRNDWSGQRLPHPPGRLPIVGDVRGLDPRRAFQTFVEDAAQLGPLSACKIFGQQFVFATTAELCAELCDERRFEKGFTPAVIALRDYGGDGLFTAYRHEPNWPLAHDLLVPAFAKTSMERYHEVFLQVTRELLDWWGATEGPVVVGKGMTKLTMESITRAAFSRDFGSFESEQTHPFVHAMVAALRAGQQQGTLSAAPLGRLAIARLKRKNAHHLAYSERLVDDVVSTRRKEGGDQEDLLGIMLEERHPETGEALDDTAIRNQILTFLVAGHETTSGALSFTLHYLLQHREVLARAQAETDEILGADPDAEPTFEQVPKFRYLRRCLDEALRMWPTVPGFARTPKQEVTLSTGHRMRPGDWALIMLPLVHRDPVAWGEDADQFDPDRFLPERSRGRMKHSYKPFGTGERSCIGRQFALHEAVLVLARLLHAYDLEPDPDYQLRIEERLTLLPEDLTVRLKRRVPVAVPERTPR</sequence>
<dbReference type="EMBL" id="JAUSQM010000001">
    <property type="protein sequence ID" value="MDP9820354.1"/>
    <property type="molecule type" value="Genomic_DNA"/>
</dbReference>
<dbReference type="Pfam" id="PF00067">
    <property type="entry name" value="p450"/>
    <property type="match status" value="1"/>
</dbReference>
<keyword evidence="4 7" id="KW-0560">Oxidoreductase</keyword>
<keyword evidence="9" id="KW-1185">Reference proteome</keyword>
<dbReference type="CDD" id="cd11068">
    <property type="entry name" value="CYP120A1"/>
    <property type="match status" value="1"/>
</dbReference>
<evidence type="ECO:0000256" key="7">
    <source>
        <dbReference type="RuleBase" id="RU000461"/>
    </source>
</evidence>
<evidence type="ECO:0000256" key="2">
    <source>
        <dbReference type="ARBA" id="ARBA00022617"/>
    </source>
</evidence>
<evidence type="ECO:0000256" key="6">
    <source>
        <dbReference type="ARBA" id="ARBA00023033"/>
    </source>
</evidence>
<name>A0ABT9NIW0_9ACTN</name>